<evidence type="ECO:0000256" key="2">
    <source>
        <dbReference type="ARBA" id="ARBA00007783"/>
    </source>
</evidence>
<keyword evidence="3 9" id="KW-0813">Transport</keyword>
<accession>A0A519BN03</accession>
<dbReference type="GO" id="GO:0005886">
    <property type="term" value="C:plasma membrane"/>
    <property type="evidence" value="ECO:0007669"/>
    <property type="project" value="UniProtKB-SubCell"/>
</dbReference>
<organism evidence="11 12">
    <name type="scientific">Candidatus Acididesulfobacter diazotrophicus</name>
    <dbReference type="NCBI Taxonomy" id="2597226"/>
    <lineage>
        <taxon>Bacteria</taxon>
        <taxon>Deltaproteobacteria</taxon>
        <taxon>Candidatus Acidulodesulfobacterales</taxon>
        <taxon>Candidatus Acididesulfobacter</taxon>
    </lineage>
</organism>
<dbReference type="PANTHER" id="PTHR30413">
    <property type="entry name" value="INNER MEMBRANE TRANSPORT PERMEASE"/>
    <property type="match status" value="1"/>
</dbReference>
<dbReference type="PROSITE" id="PS51012">
    <property type="entry name" value="ABC_TM2"/>
    <property type="match status" value="1"/>
</dbReference>
<evidence type="ECO:0000256" key="8">
    <source>
        <dbReference type="ARBA" id="ARBA00023136"/>
    </source>
</evidence>
<evidence type="ECO:0000256" key="3">
    <source>
        <dbReference type="ARBA" id="ARBA00022448"/>
    </source>
</evidence>
<keyword evidence="8 9" id="KW-0472">Membrane</keyword>
<evidence type="ECO:0000259" key="10">
    <source>
        <dbReference type="PROSITE" id="PS51012"/>
    </source>
</evidence>
<feature type="transmembrane region" description="Helical" evidence="9">
    <location>
        <begin position="209"/>
        <end position="228"/>
    </location>
</feature>
<dbReference type="AlphaFoldDB" id="A0A519BN03"/>
<name>A0A519BN03_9DELT</name>
<gene>
    <name evidence="11" type="ORF">EVG15_04540</name>
</gene>
<dbReference type="GO" id="GO:0140359">
    <property type="term" value="F:ABC-type transporter activity"/>
    <property type="evidence" value="ECO:0007669"/>
    <property type="project" value="InterPro"/>
</dbReference>
<dbReference type="InterPro" id="IPR013525">
    <property type="entry name" value="ABC2_TM"/>
</dbReference>
<feature type="transmembrane region" description="Helical" evidence="9">
    <location>
        <begin position="177"/>
        <end position="197"/>
    </location>
</feature>
<evidence type="ECO:0000256" key="1">
    <source>
        <dbReference type="ARBA" id="ARBA00004429"/>
    </source>
</evidence>
<evidence type="ECO:0000256" key="6">
    <source>
        <dbReference type="ARBA" id="ARBA00022692"/>
    </source>
</evidence>
<feature type="transmembrane region" description="Helical" evidence="9">
    <location>
        <begin position="234"/>
        <end position="254"/>
    </location>
</feature>
<feature type="transmembrane region" description="Helical" evidence="9">
    <location>
        <begin position="70"/>
        <end position="97"/>
    </location>
</feature>
<keyword evidence="7 9" id="KW-1133">Transmembrane helix</keyword>
<keyword evidence="4 9" id="KW-1003">Cell membrane</keyword>
<dbReference type="InterPro" id="IPR047817">
    <property type="entry name" value="ABC2_TM_bact-type"/>
</dbReference>
<dbReference type="GO" id="GO:0015920">
    <property type="term" value="P:lipopolysaccharide transport"/>
    <property type="evidence" value="ECO:0007669"/>
    <property type="project" value="TreeGrafter"/>
</dbReference>
<evidence type="ECO:0000256" key="7">
    <source>
        <dbReference type="ARBA" id="ARBA00022989"/>
    </source>
</evidence>
<comment type="subcellular location">
    <subcellularLocation>
        <location evidence="1">Cell inner membrane</location>
        <topology evidence="1">Multi-pass membrane protein</topology>
    </subcellularLocation>
    <subcellularLocation>
        <location evidence="9">Cell membrane</location>
        <topology evidence="9">Multi-pass membrane protein</topology>
    </subcellularLocation>
</comment>
<feature type="transmembrane region" description="Helical" evidence="9">
    <location>
        <begin position="117"/>
        <end position="138"/>
    </location>
</feature>
<feature type="domain" description="ABC transmembrane type-2" evidence="10">
    <location>
        <begin position="39"/>
        <end position="257"/>
    </location>
</feature>
<dbReference type="Proteomes" id="UP000319296">
    <property type="component" value="Unassembled WGS sequence"/>
</dbReference>
<dbReference type="PANTHER" id="PTHR30413:SF8">
    <property type="entry name" value="TRANSPORT PERMEASE PROTEIN"/>
    <property type="match status" value="1"/>
</dbReference>
<evidence type="ECO:0000256" key="5">
    <source>
        <dbReference type="ARBA" id="ARBA00022519"/>
    </source>
</evidence>
<sequence>MTSQKNNITDGFKILIKYRYLIWMLSLKELKTQYRGSYLGFFWSLMNPLLLLIIYTFLFVIVFKNPAKAYPVYLFCGILPFTWFQSSILVGTASISGGGSLVSKSLMPPEIIVMSKIGANLLNYLLAVPILILFVYIFKMRIGLPLLYFPLLIIIEFFLIAGVSLFFAALNVFYRDIQFIILNLTTFLFFSMPVMYFDKQLPLKIRHLIYLNPVAYIMKCFQDIFYFNVAPRPLFVLGILFISLIFFIAGYTYFAARKELFSEFV</sequence>
<evidence type="ECO:0000313" key="12">
    <source>
        <dbReference type="Proteomes" id="UP000319296"/>
    </source>
</evidence>
<comment type="caution">
    <text evidence="11">The sequence shown here is derived from an EMBL/GenBank/DDBJ whole genome shotgun (WGS) entry which is preliminary data.</text>
</comment>
<keyword evidence="5" id="KW-0997">Cell inner membrane</keyword>
<evidence type="ECO:0000313" key="11">
    <source>
        <dbReference type="EMBL" id="RZD18654.1"/>
    </source>
</evidence>
<dbReference type="EMBL" id="SGBB01000006">
    <property type="protein sequence ID" value="RZD18654.1"/>
    <property type="molecule type" value="Genomic_DNA"/>
</dbReference>
<evidence type="ECO:0000256" key="4">
    <source>
        <dbReference type="ARBA" id="ARBA00022475"/>
    </source>
</evidence>
<feature type="transmembrane region" description="Helical" evidence="9">
    <location>
        <begin position="41"/>
        <end position="63"/>
    </location>
</feature>
<comment type="similarity">
    <text evidence="2 9">Belongs to the ABC-2 integral membrane protein family.</text>
</comment>
<proteinExistence type="inferred from homology"/>
<dbReference type="Pfam" id="PF01061">
    <property type="entry name" value="ABC2_membrane"/>
    <property type="match status" value="1"/>
</dbReference>
<reference evidence="11 12" key="1">
    <citation type="journal article" date="2019" name="ISME J.">
        <title>Insights into ecological role of a new deltaproteobacterial order Candidatus Acidulodesulfobacterales by metagenomics and metatranscriptomics.</title>
        <authorList>
            <person name="Tan S."/>
            <person name="Liu J."/>
            <person name="Fang Y."/>
            <person name="Hedlund B.P."/>
            <person name="Lian Z.H."/>
            <person name="Huang L.Y."/>
            <person name="Li J.T."/>
            <person name="Huang L.N."/>
            <person name="Li W.J."/>
            <person name="Jiang H.C."/>
            <person name="Dong H.L."/>
            <person name="Shu W.S."/>
        </authorList>
    </citation>
    <scope>NUCLEOTIDE SEQUENCE [LARGE SCALE GENOMIC DNA]</scope>
    <source>
        <strain evidence="11">AP1</strain>
    </source>
</reference>
<protein>
    <recommendedName>
        <fullName evidence="9">Transport permease protein</fullName>
    </recommendedName>
</protein>
<evidence type="ECO:0000256" key="9">
    <source>
        <dbReference type="RuleBase" id="RU361157"/>
    </source>
</evidence>
<feature type="transmembrane region" description="Helical" evidence="9">
    <location>
        <begin position="145"/>
        <end position="171"/>
    </location>
</feature>
<keyword evidence="6 9" id="KW-0812">Transmembrane</keyword>